<organism evidence="1 2">
    <name type="scientific">Blastococcus deserti</name>
    <dbReference type="NCBI Taxonomy" id="2259033"/>
    <lineage>
        <taxon>Bacteria</taxon>
        <taxon>Bacillati</taxon>
        <taxon>Actinomycetota</taxon>
        <taxon>Actinomycetes</taxon>
        <taxon>Geodermatophilales</taxon>
        <taxon>Geodermatophilaceae</taxon>
        <taxon>Blastococcus</taxon>
    </lineage>
</organism>
<accession>A0ABW4XB13</accession>
<evidence type="ECO:0000313" key="1">
    <source>
        <dbReference type="EMBL" id="MFD2092625.1"/>
    </source>
</evidence>
<proteinExistence type="predicted"/>
<name>A0ABW4XB13_9ACTN</name>
<sequence>MLTRDEPYSDLGADWLRRRNDEAHTRRLVAQLERLGHTVVLDSAA</sequence>
<gene>
    <name evidence="1" type="ORF">ACFSHS_13695</name>
</gene>
<dbReference type="Proteomes" id="UP001597402">
    <property type="component" value="Unassembled WGS sequence"/>
</dbReference>
<dbReference type="EMBL" id="JBHUHP010000013">
    <property type="protein sequence ID" value="MFD2092625.1"/>
    <property type="molecule type" value="Genomic_DNA"/>
</dbReference>
<dbReference type="RefSeq" id="WP_376876892.1">
    <property type="nucleotide sequence ID" value="NZ_JBHUHP010000013.1"/>
</dbReference>
<protein>
    <submittedName>
        <fullName evidence="1">Uncharacterized protein</fullName>
    </submittedName>
</protein>
<keyword evidence="2" id="KW-1185">Reference proteome</keyword>
<evidence type="ECO:0000313" key="2">
    <source>
        <dbReference type="Proteomes" id="UP001597402"/>
    </source>
</evidence>
<comment type="caution">
    <text evidence="1">The sequence shown here is derived from an EMBL/GenBank/DDBJ whole genome shotgun (WGS) entry which is preliminary data.</text>
</comment>
<reference evidence="2" key="1">
    <citation type="journal article" date="2019" name="Int. J. Syst. Evol. Microbiol.">
        <title>The Global Catalogue of Microorganisms (GCM) 10K type strain sequencing project: providing services to taxonomists for standard genome sequencing and annotation.</title>
        <authorList>
            <consortium name="The Broad Institute Genomics Platform"/>
            <consortium name="The Broad Institute Genome Sequencing Center for Infectious Disease"/>
            <person name="Wu L."/>
            <person name="Ma J."/>
        </authorList>
    </citation>
    <scope>NUCLEOTIDE SEQUENCE [LARGE SCALE GENOMIC DNA]</scope>
    <source>
        <strain evidence="2">JCM 3338</strain>
    </source>
</reference>